<dbReference type="RefSeq" id="WP_344988200.1">
    <property type="nucleotide sequence ID" value="NZ_BAAAXV010000002.1"/>
</dbReference>
<evidence type="ECO:0000313" key="1">
    <source>
        <dbReference type="EMBL" id="MFB9629006.1"/>
    </source>
</evidence>
<evidence type="ECO:0000313" key="2">
    <source>
        <dbReference type="Proteomes" id="UP001589532"/>
    </source>
</evidence>
<organism evidence="1 2">
    <name type="scientific">Nonomuraea helvata</name>
    <dbReference type="NCBI Taxonomy" id="37484"/>
    <lineage>
        <taxon>Bacteria</taxon>
        <taxon>Bacillati</taxon>
        <taxon>Actinomycetota</taxon>
        <taxon>Actinomycetes</taxon>
        <taxon>Streptosporangiales</taxon>
        <taxon>Streptosporangiaceae</taxon>
        <taxon>Nonomuraea</taxon>
    </lineage>
</organism>
<reference evidence="1 2" key="1">
    <citation type="submission" date="2024-09" db="EMBL/GenBank/DDBJ databases">
        <authorList>
            <person name="Sun Q."/>
            <person name="Mori K."/>
        </authorList>
    </citation>
    <scope>NUCLEOTIDE SEQUENCE [LARGE SCALE GENOMIC DNA]</scope>
    <source>
        <strain evidence="1 2">JCM 3143</strain>
    </source>
</reference>
<accession>A0ABV5SF07</accession>
<name>A0ABV5SF07_9ACTN</name>
<sequence>MTGIAGTLVSGAPPANAAASADAKLRCVTHTTWVKGNTRYLKVRNGCAGRVKVNMIQTGPDSGYKLINAKRTRTFEGGSARKPCGLRIYYKGTRYYNKLWNPVWGIC</sequence>
<gene>
    <name evidence="1" type="ORF">ACFFSA_38530</name>
</gene>
<comment type="caution">
    <text evidence="1">The sequence shown here is derived from an EMBL/GenBank/DDBJ whole genome shotgun (WGS) entry which is preliminary data.</text>
</comment>
<proteinExistence type="predicted"/>
<protein>
    <recommendedName>
        <fullName evidence="3">Secreted protein</fullName>
    </recommendedName>
</protein>
<evidence type="ECO:0008006" key="3">
    <source>
        <dbReference type="Google" id="ProtNLM"/>
    </source>
</evidence>
<keyword evidence="2" id="KW-1185">Reference proteome</keyword>
<dbReference type="Proteomes" id="UP001589532">
    <property type="component" value="Unassembled WGS sequence"/>
</dbReference>
<dbReference type="EMBL" id="JBHMBW010000053">
    <property type="protein sequence ID" value="MFB9629006.1"/>
    <property type="molecule type" value="Genomic_DNA"/>
</dbReference>